<reference evidence="4 5" key="1">
    <citation type="submission" date="2019-04" db="EMBL/GenBank/DDBJ databases">
        <authorList>
            <person name="Li J."/>
        </authorList>
    </citation>
    <scope>NUCLEOTIDE SEQUENCE [LARGE SCALE GENOMIC DNA]</scope>
    <source>
        <strain evidence="4 5">CCTCC AB2016182</strain>
    </source>
</reference>
<dbReference type="CDD" id="cd03023">
    <property type="entry name" value="DsbA_Com1_like"/>
    <property type="match status" value="1"/>
</dbReference>
<keyword evidence="5" id="KW-1185">Reference proteome</keyword>
<dbReference type="GO" id="GO:0016491">
    <property type="term" value="F:oxidoreductase activity"/>
    <property type="evidence" value="ECO:0007669"/>
    <property type="project" value="InterPro"/>
</dbReference>
<keyword evidence="1" id="KW-0732">Signal</keyword>
<proteinExistence type="predicted"/>
<dbReference type="Pfam" id="PF01323">
    <property type="entry name" value="DSBA"/>
    <property type="match status" value="1"/>
</dbReference>
<protein>
    <submittedName>
        <fullName evidence="4">DsbA family protein</fullName>
    </submittedName>
</protein>
<dbReference type="InterPro" id="IPR036249">
    <property type="entry name" value="Thioredoxin-like_sf"/>
</dbReference>
<dbReference type="InterPro" id="IPR041205">
    <property type="entry name" value="ScsC_N"/>
</dbReference>
<gene>
    <name evidence="4" type="ORF">FA740_11805</name>
</gene>
<evidence type="ECO:0000313" key="5">
    <source>
        <dbReference type="Proteomes" id="UP000306223"/>
    </source>
</evidence>
<feature type="domain" description="Copper resistance protein ScsC N-terminal" evidence="3">
    <location>
        <begin position="39"/>
        <end position="71"/>
    </location>
</feature>
<accession>A0A4U0R6L7</accession>
<feature type="domain" description="DSBA-like thioredoxin" evidence="2">
    <location>
        <begin position="106"/>
        <end position="244"/>
    </location>
</feature>
<evidence type="ECO:0000259" key="3">
    <source>
        <dbReference type="Pfam" id="PF18312"/>
    </source>
</evidence>
<dbReference type="Pfam" id="PF18312">
    <property type="entry name" value="ScsC_N"/>
    <property type="match status" value="1"/>
</dbReference>
<name>A0A4U0R6L7_9RHOB</name>
<comment type="caution">
    <text evidence="4">The sequence shown here is derived from an EMBL/GenBank/DDBJ whole genome shotgun (WGS) entry which is preliminary data.</text>
</comment>
<dbReference type="Gene3D" id="3.40.30.10">
    <property type="entry name" value="Glutaredoxin"/>
    <property type="match status" value="1"/>
</dbReference>
<dbReference type="Proteomes" id="UP000306223">
    <property type="component" value="Unassembled WGS sequence"/>
</dbReference>
<evidence type="ECO:0000259" key="2">
    <source>
        <dbReference type="Pfam" id="PF01323"/>
    </source>
</evidence>
<dbReference type="AlphaFoldDB" id="A0A4U0R6L7"/>
<dbReference type="InterPro" id="IPR001853">
    <property type="entry name" value="DSBA-like_thioredoxin_dom"/>
</dbReference>
<dbReference type="SUPFAM" id="SSF52833">
    <property type="entry name" value="Thioredoxin-like"/>
    <property type="match status" value="1"/>
</dbReference>
<feature type="signal peptide" evidence="1">
    <location>
        <begin position="1"/>
        <end position="29"/>
    </location>
</feature>
<dbReference type="OrthoDB" id="9780147at2"/>
<dbReference type="EMBL" id="SUNH01000015">
    <property type="protein sequence ID" value="TJZ83774.1"/>
    <property type="molecule type" value="Genomic_DNA"/>
</dbReference>
<evidence type="ECO:0000256" key="1">
    <source>
        <dbReference type="SAM" id="SignalP"/>
    </source>
</evidence>
<organism evidence="4 5">
    <name type="scientific">Paracoccus hibiscisoli</name>
    <dbReference type="NCBI Taxonomy" id="2023261"/>
    <lineage>
        <taxon>Bacteria</taxon>
        <taxon>Pseudomonadati</taxon>
        <taxon>Pseudomonadota</taxon>
        <taxon>Alphaproteobacteria</taxon>
        <taxon>Rhodobacterales</taxon>
        <taxon>Paracoccaceae</taxon>
        <taxon>Paracoccus</taxon>
    </lineage>
</organism>
<evidence type="ECO:0000313" key="4">
    <source>
        <dbReference type="EMBL" id="TJZ83774.1"/>
    </source>
</evidence>
<feature type="chain" id="PRO_5020920688" evidence="1">
    <location>
        <begin position="30"/>
        <end position="258"/>
    </location>
</feature>
<sequence>MTSRDAPMTRLTAALLLGAATALATPAMAFDLDAMSDAEKTAFGAAVRDYLMENPEVLVEAITVLETRQAQDASRTDQQLVQDNSEALFQDGYSWVGGNPEGDLTMVEFIDYRCGVCRQFNQEVHDAVEEDGNIRLILKEFPILGEESELSARYAISVHQLAGDDAYLAAHDALMALRGPVTDRALRDISEQIGIGSVDVLAHMQTDAVTGVLERNRALAQVMAIQGTPTFVIGDQMLRGVPRVGVAQTIAQIRDSAN</sequence>